<dbReference type="EnsemblMetazoa" id="XM_021060581.2">
    <property type="protein sequence ID" value="XP_020916240.1"/>
    <property type="gene ID" value="LOC110253633"/>
</dbReference>
<dbReference type="SUPFAM" id="SSF56219">
    <property type="entry name" value="DNase I-like"/>
    <property type="match status" value="1"/>
</dbReference>
<dbReference type="Proteomes" id="UP000887567">
    <property type="component" value="Unplaced"/>
</dbReference>
<proteinExistence type="predicted"/>
<dbReference type="RefSeq" id="XP_020916240.1">
    <property type="nucleotide sequence ID" value="XM_021060581.2"/>
</dbReference>
<dbReference type="AlphaFoldDB" id="A0A913Y976"/>
<dbReference type="GeneID" id="110253633"/>
<dbReference type="Gene3D" id="3.60.10.10">
    <property type="entry name" value="Endonuclease/exonuclease/phosphatase"/>
    <property type="match status" value="1"/>
</dbReference>
<keyword evidence="3" id="KW-1185">Reference proteome</keyword>
<feature type="region of interest" description="Disordered" evidence="1">
    <location>
        <begin position="215"/>
        <end position="243"/>
    </location>
</feature>
<name>A0A913Y976_EXADI</name>
<accession>A0A913Y976</accession>
<evidence type="ECO:0000313" key="3">
    <source>
        <dbReference type="Proteomes" id="UP000887567"/>
    </source>
</evidence>
<feature type="compositionally biased region" description="Polar residues" evidence="1">
    <location>
        <begin position="232"/>
        <end position="243"/>
    </location>
</feature>
<protein>
    <recommendedName>
        <fullName evidence="4">Endonuclease/exonuclease/phosphatase domain-containing protein</fullName>
    </recommendedName>
</protein>
<sequence length="348" mass="39790">MAHAAVDPTAVTMNMNGKTGKGFADRRRSLIKSVLKNIEPEIVFGQELPGKFKKMIDDLTTENKWDEWDFVKVGNEAGVMWDTSKFKGTKDGFRSTDRRMIKIREDLGKTEASNLLSRAAFVKLTRKDDNTSFIAVSYHGEYKTKKQREIFDCLVDFLERLSKEEKNIPFLIGGDFNFNTLSSPQKKVTFATYKLLPRASEKGKIQYKDNFCWSKKEPSDESDGHRSRETAQMRSLLSSTDIPDTMSRQLERAGLQGMSLFNVFEAQSHRDVKKHSSRSGPFIEMPDLIEVSPSKATAKVSQTRKNSRLKMTTNKEPIAMRDVYAYDIGKDNYELLDHDPIYGKLHLK</sequence>
<dbReference type="KEGG" id="epa:110253633"/>
<evidence type="ECO:0008006" key="4">
    <source>
        <dbReference type="Google" id="ProtNLM"/>
    </source>
</evidence>
<dbReference type="InterPro" id="IPR036691">
    <property type="entry name" value="Endo/exonu/phosph_ase_sf"/>
</dbReference>
<reference evidence="2" key="1">
    <citation type="submission" date="2022-11" db="UniProtKB">
        <authorList>
            <consortium name="EnsemblMetazoa"/>
        </authorList>
    </citation>
    <scope>IDENTIFICATION</scope>
</reference>
<evidence type="ECO:0000313" key="2">
    <source>
        <dbReference type="EnsemblMetazoa" id="XP_020916240.1"/>
    </source>
</evidence>
<evidence type="ECO:0000256" key="1">
    <source>
        <dbReference type="SAM" id="MobiDB-lite"/>
    </source>
</evidence>
<feature type="compositionally biased region" description="Basic and acidic residues" evidence="1">
    <location>
        <begin position="215"/>
        <end position="231"/>
    </location>
</feature>
<dbReference type="OrthoDB" id="5967537at2759"/>
<organism evidence="2 3">
    <name type="scientific">Exaiptasia diaphana</name>
    <name type="common">Tropical sea anemone</name>
    <name type="synonym">Aiptasia pulchella</name>
    <dbReference type="NCBI Taxonomy" id="2652724"/>
    <lineage>
        <taxon>Eukaryota</taxon>
        <taxon>Metazoa</taxon>
        <taxon>Cnidaria</taxon>
        <taxon>Anthozoa</taxon>
        <taxon>Hexacorallia</taxon>
        <taxon>Actiniaria</taxon>
        <taxon>Aiptasiidae</taxon>
        <taxon>Exaiptasia</taxon>
    </lineage>
</organism>